<feature type="compositionally biased region" description="Basic residues" evidence="1">
    <location>
        <begin position="195"/>
        <end position="212"/>
    </location>
</feature>
<keyword evidence="3" id="KW-1185">Reference proteome</keyword>
<dbReference type="Proteomes" id="UP001591681">
    <property type="component" value="Unassembled WGS sequence"/>
</dbReference>
<proteinExistence type="predicted"/>
<feature type="compositionally biased region" description="Low complexity" evidence="1">
    <location>
        <begin position="59"/>
        <end position="70"/>
    </location>
</feature>
<evidence type="ECO:0000313" key="2">
    <source>
        <dbReference type="EMBL" id="KAL2076344.1"/>
    </source>
</evidence>
<name>A0ABD1INZ3_9TELE</name>
<dbReference type="AlphaFoldDB" id="A0ABD1INZ3"/>
<dbReference type="EMBL" id="JBHFQA010000499">
    <property type="protein sequence ID" value="KAL2076344.1"/>
    <property type="molecule type" value="Genomic_DNA"/>
</dbReference>
<feature type="region of interest" description="Disordered" evidence="1">
    <location>
        <begin position="190"/>
        <end position="233"/>
    </location>
</feature>
<comment type="caution">
    <text evidence="2">The sequence shown here is derived from an EMBL/GenBank/DDBJ whole genome shotgun (WGS) entry which is preliminary data.</text>
</comment>
<dbReference type="PANTHER" id="PTHR31025">
    <property type="entry name" value="SI:CH211-196P9.1-RELATED"/>
    <property type="match status" value="1"/>
</dbReference>
<protein>
    <submittedName>
        <fullName evidence="2">Uncharacterized protein</fullName>
    </submittedName>
</protein>
<sequence length="508" mass="57410">MDMLPSLSKDDLRDLFPGPEHFFRRKTIWRLNHNDNEPSRPGVSSESVALPRPPPSPIPLLSSSPFSSPVSIPPESPTPQHVMQLVSPKYAVYSDTELEQARTTFLDKLKAGEGGDYTLSKDLRCRLIRNTVTSMITIRRAAGDGFRYPCSREITMMAKCLVEYYPMLEDRSGTGAVWEIVKKQLLKRLQNVTTPKKKQGPTPSRKRRRSLNFHHSQETAMGETAMGETNETPCPDLNVEELPPSTPEVEKLTDSTESQQLMARHYRTLQEMYKAKGKPNGNDVYQILNLEFPARRAFIVQVVREQDRAAKVIEAYPCFREVDHLMDELCRILGNGNTVANLKNQWGTFCEKAQYYGVFKKAMKPSLNKVKQGVAFIKALPSMFPSPVPPPKKLHNASEAVLHVLESGDPNMYLQKRPITSPVCIIVNNTCILAVGPTPLLTFPIEDINNCVLYIMACYYTFHLTYPKCIATLLSVLQTEVLKDKIHEQDLTPSYKKAMLEFSSFIAD</sequence>
<accession>A0ABD1INZ3</accession>
<organism evidence="2 3">
    <name type="scientific">Coilia grayii</name>
    <name type="common">Gray's grenadier anchovy</name>
    <dbReference type="NCBI Taxonomy" id="363190"/>
    <lineage>
        <taxon>Eukaryota</taxon>
        <taxon>Metazoa</taxon>
        <taxon>Chordata</taxon>
        <taxon>Craniata</taxon>
        <taxon>Vertebrata</taxon>
        <taxon>Euteleostomi</taxon>
        <taxon>Actinopterygii</taxon>
        <taxon>Neopterygii</taxon>
        <taxon>Teleostei</taxon>
        <taxon>Clupei</taxon>
        <taxon>Clupeiformes</taxon>
        <taxon>Clupeoidei</taxon>
        <taxon>Engraulidae</taxon>
        <taxon>Coilinae</taxon>
        <taxon>Coilia</taxon>
    </lineage>
</organism>
<feature type="region of interest" description="Disordered" evidence="1">
    <location>
        <begin position="33"/>
        <end position="77"/>
    </location>
</feature>
<reference evidence="2 3" key="1">
    <citation type="submission" date="2024-09" db="EMBL/GenBank/DDBJ databases">
        <title>A chromosome-level genome assembly of Gray's grenadier anchovy, Coilia grayii.</title>
        <authorList>
            <person name="Fu Z."/>
        </authorList>
    </citation>
    <scope>NUCLEOTIDE SEQUENCE [LARGE SCALE GENOMIC DNA]</scope>
    <source>
        <strain evidence="2">G4</strain>
        <tissue evidence="2">Muscle</tissue>
    </source>
</reference>
<evidence type="ECO:0000256" key="1">
    <source>
        <dbReference type="SAM" id="MobiDB-lite"/>
    </source>
</evidence>
<gene>
    <name evidence="2" type="ORF">ACEWY4_028045</name>
</gene>
<dbReference type="PANTHER" id="PTHR31025:SF9">
    <property type="entry name" value="SI:DKEY-286J15.1"/>
    <property type="match status" value="1"/>
</dbReference>
<evidence type="ECO:0000313" key="3">
    <source>
        <dbReference type="Proteomes" id="UP001591681"/>
    </source>
</evidence>